<reference evidence="1 2" key="1">
    <citation type="submission" date="2019-03" db="EMBL/GenBank/DDBJ databases">
        <title>Genomic Encyclopedia of Type Strains, Phase III (KMG-III): the genomes of soil and plant-associated and newly described type strains.</title>
        <authorList>
            <person name="Whitman W."/>
        </authorList>
    </citation>
    <scope>NUCLEOTIDE SEQUENCE [LARGE SCALE GENOMIC DNA]</scope>
    <source>
        <strain evidence="1 2">CGMCC 1.10957</strain>
    </source>
</reference>
<dbReference type="Pfam" id="PF14345">
    <property type="entry name" value="GDYXXLXY"/>
    <property type="match status" value="1"/>
</dbReference>
<dbReference type="Proteomes" id="UP000294930">
    <property type="component" value="Unassembled WGS sequence"/>
</dbReference>
<organism evidence="1 2">
    <name type="scientific">Meridianimaribacter flavus</name>
    <dbReference type="NCBI Taxonomy" id="571115"/>
    <lineage>
        <taxon>Bacteria</taxon>
        <taxon>Pseudomonadati</taxon>
        <taxon>Bacteroidota</taxon>
        <taxon>Flavobacteriia</taxon>
        <taxon>Flavobacteriales</taxon>
        <taxon>Flavobacteriaceae</taxon>
        <taxon>Meridianimaribacter</taxon>
    </lineage>
</organism>
<protein>
    <submittedName>
        <fullName evidence="1">GDYXXLXY motif protein</fullName>
    </submittedName>
</protein>
<dbReference type="RefSeq" id="WP_134200993.1">
    <property type="nucleotide sequence ID" value="NZ_SOQZ01000006.1"/>
</dbReference>
<name>A0ABY2G2I0_9FLAO</name>
<evidence type="ECO:0000313" key="2">
    <source>
        <dbReference type="Proteomes" id="UP000294930"/>
    </source>
</evidence>
<dbReference type="EMBL" id="SOQZ01000006">
    <property type="protein sequence ID" value="TDY10193.1"/>
    <property type="molecule type" value="Genomic_DNA"/>
</dbReference>
<dbReference type="InterPro" id="IPR025833">
    <property type="entry name" value="GDYXXLXY"/>
</dbReference>
<accession>A0ABY2G2I0</accession>
<sequence>MKTIHIFIVFILVAVAQLILPAQMIFNQEDILKTGTAFKFKTQPVDPSNPFKGKYIYLNFEANTIKTTDSTWSRHEPVFVSVVEDSLGFAMVDKVTRVKPSNGDFVNAKVSYYSSYDKTLRLDYPFNEFYMNETKAFDAEIAHANAQNDSIPNNTYALVFIKEGETVLDNVFIDEIPIADYVE</sequence>
<keyword evidence="2" id="KW-1185">Reference proteome</keyword>
<gene>
    <name evidence="1" type="ORF">A8975_2607</name>
</gene>
<evidence type="ECO:0000313" key="1">
    <source>
        <dbReference type="EMBL" id="TDY10193.1"/>
    </source>
</evidence>
<proteinExistence type="predicted"/>
<comment type="caution">
    <text evidence="1">The sequence shown here is derived from an EMBL/GenBank/DDBJ whole genome shotgun (WGS) entry which is preliminary data.</text>
</comment>